<name>A0A840RXD3_9BURK</name>
<dbReference type="AlphaFoldDB" id="A0A840RXD3"/>
<dbReference type="InterPro" id="IPR012663">
    <property type="entry name" value="CHP02450_Tryp"/>
</dbReference>
<evidence type="ECO:0000313" key="2">
    <source>
        <dbReference type="Proteomes" id="UP000571084"/>
    </source>
</evidence>
<sequence length="90" mass="10218">MLNNQGVTAMPFQPFQVTSRLNPHKLLLSKWTAVSPANKEKHFLVTMVIAPQFPGMGIDVIQLEAVHSGRSFSVRWRELADSSQWLQGWQ</sequence>
<accession>A0A840RXD3</accession>
<evidence type="ECO:0000313" key="1">
    <source>
        <dbReference type="EMBL" id="MBB5201526.1"/>
    </source>
</evidence>
<evidence type="ECO:0008006" key="3">
    <source>
        <dbReference type="Google" id="ProtNLM"/>
    </source>
</evidence>
<dbReference type="Pfam" id="PF09493">
    <property type="entry name" value="DUF2389"/>
    <property type="match status" value="1"/>
</dbReference>
<dbReference type="Proteomes" id="UP000571084">
    <property type="component" value="Unassembled WGS sequence"/>
</dbReference>
<proteinExistence type="predicted"/>
<comment type="caution">
    <text evidence="1">The sequence shown here is derived from an EMBL/GenBank/DDBJ whole genome shotgun (WGS) entry which is preliminary data.</text>
</comment>
<reference evidence="1 2" key="1">
    <citation type="submission" date="2020-08" db="EMBL/GenBank/DDBJ databases">
        <title>Genomic Encyclopedia of Type Strains, Phase IV (KMG-IV): sequencing the most valuable type-strain genomes for metagenomic binning, comparative biology and taxonomic classification.</title>
        <authorList>
            <person name="Goeker M."/>
        </authorList>
    </citation>
    <scope>NUCLEOTIDE SEQUENCE [LARGE SCALE GENOMIC DNA]</scope>
    <source>
        <strain evidence="1 2">DSM 23240</strain>
    </source>
</reference>
<dbReference type="NCBIfam" id="TIGR02450">
    <property type="entry name" value="TIGR02450 family Trp-rich protein"/>
    <property type="match status" value="1"/>
</dbReference>
<gene>
    <name evidence="1" type="ORF">HNR39_003379</name>
</gene>
<dbReference type="RefSeq" id="WP_245182250.1">
    <property type="nucleotide sequence ID" value="NZ_JAAOZT010000003.1"/>
</dbReference>
<keyword evidence="2" id="KW-1185">Reference proteome</keyword>
<dbReference type="EMBL" id="JACHHQ010000007">
    <property type="protein sequence ID" value="MBB5201526.1"/>
    <property type="molecule type" value="Genomic_DNA"/>
</dbReference>
<protein>
    <recommendedName>
        <fullName evidence="3">TIGR02450 family Trp-rich protein</fullName>
    </recommendedName>
</protein>
<organism evidence="1 2">
    <name type="scientific">Glaciimonas immobilis</name>
    <dbReference type="NCBI Taxonomy" id="728004"/>
    <lineage>
        <taxon>Bacteria</taxon>
        <taxon>Pseudomonadati</taxon>
        <taxon>Pseudomonadota</taxon>
        <taxon>Betaproteobacteria</taxon>
        <taxon>Burkholderiales</taxon>
        <taxon>Oxalobacteraceae</taxon>
        <taxon>Glaciimonas</taxon>
    </lineage>
</organism>